<feature type="domain" description="OmpR/PhoB-type" evidence="4">
    <location>
        <begin position="5"/>
        <end position="103"/>
    </location>
</feature>
<organism evidence="5 6">
    <name type="scientific">Thalassotalea euphylliae</name>
    <dbReference type="NCBI Taxonomy" id="1655234"/>
    <lineage>
        <taxon>Bacteria</taxon>
        <taxon>Pseudomonadati</taxon>
        <taxon>Pseudomonadota</taxon>
        <taxon>Gammaproteobacteria</taxon>
        <taxon>Alteromonadales</taxon>
        <taxon>Colwelliaceae</taxon>
        <taxon>Thalassotalea</taxon>
    </lineage>
</organism>
<comment type="caution">
    <text evidence="5">The sequence shown here is derived from an EMBL/GenBank/DDBJ whole genome shotgun (WGS) entry which is preliminary data.</text>
</comment>
<dbReference type="InterPro" id="IPR001867">
    <property type="entry name" value="OmpR/PhoB-type_DNA-bd"/>
</dbReference>
<feature type="DNA-binding region" description="OmpR/PhoB-type" evidence="2">
    <location>
        <begin position="5"/>
        <end position="103"/>
    </location>
</feature>
<keyword evidence="3" id="KW-0472">Membrane</keyword>
<dbReference type="OrthoDB" id="5693682at2"/>
<dbReference type="PROSITE" id="PS51755">
    <property type="entry name" value="OMPR_PHOB"/>
    <property type="match status" value="1"/>
</dbReference>
<evidence type="ECO:0000313" key="5">
    <source>
        <dbReference type="EMBL" id="REL28628.1"/>
    </source>
</evidence>
<dbReference type="GO" id="GO:0003677">
    <property type="term" value="F:DNA binding"/>
    <property type="evidence" value="ECO:0007669"/>
    <property type="project" value="UniProtKB-UniRule"/>
</dbReference>
<dbReference type="EMBL" id="QUOU01000001">
    <property type="protein sequence ID" value="REL28628.1"/>
    <property type="molecule type" value="Genomic_DNA"/>
</dbReference>
<evidence type="ECO:0000256" key="2">
    <source>
        <dbReference type="PROSITE-ProRule" id="PRU01091"/>
    </source>
</evidence>
<dbReference type="AlphaFoldDB" id="A0A3E0TVL2"/>
<evidence type="ECO:0000256" key="3">
    <source>
        <dbReference type="SAM" id="Phobius"/>
    </source>
</evidence>
<sequence length="677" mass="75521">MVSSGVYYTINNRLQFYYKSGCLVFNQQQIKLDPLESLVLEELAKHPKDIISGNDLLNLWPTNATSPNSLTRVISTLRKKLRNLDSQNVEIKNYPKKGYALIADVEHALPEKTKSPDNSRNNAYTITVAALTFLVFLALIVNYITSQSIVKSGSSIPPILGKAIQLIDDPYEKVDLSVNDTHTQVIYATRDSEQAFWQLVLLNTYSLKRRVITEANWNLRTPDWLDDNTIVFRAYNDTKCSIKKLNLSSLEAQPIALFPCNELTTGKGLSVLSPNTILFTDAAHDIAPASLYKGNLQTGKATRISKFESGGVGVYNIQSKADSNLVAILTSADWSTGNIHLVDINDSWKSIWQIKTPKAKHSVSWDGNALLHANESGGVTAHIFNQDAFIKSIEMSGFSKLYNFVGNDGSVAFIQGSMYRTDVLMSPIKEPDGVETLLVGTRASNKLAQFINENEVIYVSDATGIEQLWSVDINTQIKRQISTFAKAQQIENVAFDDIAGIIALESSGLISLYSFANDKVNDTSFLELKGSKPQFYDNNLLFNTHDGADNYRIDALNLDSQELDSEFLLGAHEIQVSNGQLYYTKYYQPGLWRYDALGEDELVSSMSQDVSYWFIDNNNLLYKAKGEVPFLVDIENGKVSKLSNSICQHITDYQFGVCLGQHFKPNSTQLMLAETNQ</sequence>
<proteinExistence type="predicted"/>
<gene>
    <name evidence="5" type="ORF">DXX93_20035</name>
</gene>
<dbReference type="Gene3D" id="1.10.10.10">
    <property type="entry name" value="Winged helix-like DNA-binding domain superfamily/Winged helix DNA-binding domain"/>
    <property type="match status" value="1"/>
</dbReference>
<keyword evidence="3" id="KW-0812">Transmembrane</keyword>
<dbReference type="GO" id="GO:0000160">
    <property type="term" value="P:phosphorelay signal transduction system"/>
    <property type="evidence" value="ECO:0007669"/>
    <property type="project" value="InterPro"/>
</dbReference>
<keyword evidence="1 2" id="KW-0238">DNA-binding</keyword>
<dbReference type="InterPro" id="IPR016032">
    <property type="entry name" value="Sig_transdc_resp-reg_C-effctor"/>
</dbReference>
<dbReference type="CDD" id="cd00383">
    <property type="entry name" value="trans_reg_C"/>
    <property type="match status" value="1"/>
</dbReference>
<evidence type="ECO:0000313" key="6">
    <source>
        <dbReference type="Proteomes" id="UP000256478"/>
    </source>
</evidence>
<name>A0A3E0TVL2_9GAMM</name>
<dbReference type="InterPro" id="IPR036388">
    <property type="entry name" value="WH-like_DNA-bd_sf"/>
</dbReference>
<dbReference type="SUPFAM" id="SSF46894">
    <property type="entry name" value="C-terminal effector domain of the bipartite response regulators"/>
    <property type="match status" value="1"/>
</dbReference>
<dbReference type="Pfam" id="PF00486">
    <property type="entry name" value="Trans_reg_C"/>
    <property type="match status" value="1"/>
</dbReference>
<protein>
    <recommendedName>
        <fullName evidence="4">OmpR/PhoB-type domain-containing protein</fullName>
    </recommendedName>
</protein>
<dbReference type="SUPFAM" id="SSF82171">
    <property type="entry name" value="DPP6 N-terminal domain-like"/>
    <property type="match status" value="1"/>
</dbReference>
<keyword evidence="3" id="KW-1133">Transmembrane helix</keyword>
<dbReference type="Proteomes" id="UP000256478">
    <property type="component" value="Unassembled WGS sequence"/>
</dbReference>
<reference evidence="5 6" key="1">
    <citation type="submission" date="2018-08" db="EMBL/GenBank/DDBJ databases">
        <title>Thalassotalea euphylliae genome.</title>
        <authorList>
            <person name="Summers S."/>
            <person name="Rice S.A."/>
            <person name="Freckelton M.L."/>
            <person name="Nedved B.T."/>
            <person name="Hadfield M.G."/>
        </authorList>
    </citation>
    <scope>NUCLEOTIDE SEQUENCE [LARGE SCALE GENOMIC DNA]</scope>
    <source>
        <strain evidence="5 6">H1</strain>
    </source>
</reference>
<dbReference type="SUPFAM" id="SSF69304">
    <property type="entry name" value="Tricorn protease N-terminal domain"/>
    <property type="match status" value="1"/>
</dbReference>
<dbReference type="SMART" id="SM00862">
    <property type="entry name" value="Trans_reg_C"/>
    <property type="match status" value="1"/>
</dbReference>
<accession>A0A3E0TVL2</accession>
<evidence type="ECO:0000259" key="4">
    <source>
        <dbReference type="PROSITE" id="PS51755"/>
    </source>
</evidence>
<evidence type="ECO:0000256" key="1">
    <source>
        <dbReference type="ARBA" id="ARBA00023125"/>
    </source>
</evidence>
<feature type="transmembrane region" description="Helical" evidence="3">
    <location>
        <begin position="123"/>
        <end position="144"/>
    </location>
</feature>
<dbReference type="GO" id="GO:0006355">
    <property type="term" value="P:regulation of DNA-templated transcription"/>
    <property type="evidence" value="ECO:0007669"/>
    <property type="project" value="InterPro"/>
</dbReference>